<dbReference type="Proteomes" id="UP000252585">
    <property type="component" value="Unassembled WGS sequence"/>
</dbReference>
<keyword evidence="4 6" id="KW-1133">Transmembrane helix</keyword>
<proteinExistence type="inferred from homology"/>
<keyword evidence="9" id="KW-1185">Reference proteome</keyword>
<dbReference type="EMBL" id="QPJJ01000009">
    <property type="protein sequence ID" value="RCW66339.1"/>
    <property type="molecule type" value="Genomic_DNA"/>
</dbReference>
<evidence type="ECO:0000256" key="2">
    <source>
        <dbReference type="ARBA" id="ARBA00022475"/>
    </source>
</evidence>
<evidence type="ECO:0000256" key="6">
    <source>
        <dbReference type="RuleBase" id="RU366058"/>
    </source>
</evidence>
<evidence type="ECO:0000256" key="1">
    <source>
        <dbReference type="ARBA" id="ARBA00004651"/>
    </source>
</evidence>
<dbReference type="RefSeq" id="WP_114353294.1">
    <property type="nucleotide sequence ID" value="NZ_QPJJ01000009.1"/>
</dbReference>
<evidence type="ECO:0000313" key="9">
    <source>
        <dbReference type="Proteomes" id="UP000252585"/>
    </source>
</evidence>
<organism evidence="8 9">
    <name type="scientific">Saliterribacillus persicus</name>
    <dbReference type="NCBI Taxonomy" id="930114"/>
    <lineage>
        <taxon>Bacteria</taxon>
        <taxon>Bacillati</taxon>
        <taxon>Bacillota</taxon>
        <taxon>Bacilli</taxon>
        <taxon>Bacillales</taxon>
        <taxon>Bacillaceae</taxon>
        <taxon>Saliterribacillus</taxon>
    </lineage>
</organism>
<comment type="subcellular location">
    <subcellularLocation>
        <location evidence="1 6">Cell membrane</location>
        <topology evidence="1 6">Multi-pass membrane protein</topology>
    </subcellularLocation>
</comment>
<feature type="transmembrane region" description="Helical" evidence="6">
    <location>
        <begin position="159"/>
        <end position="175"/>
    </location>
</feature>
<dbReference type="OrthoDB" id="2451090at2"/>
<evidence type="ECO:0000259" key="7">
    <source>
        <dbReference type="Pfam" id="PF09335"/>
    </source>
</evidence>
<dbReference type="GO" id="GO:0005886">
    <property type="term" value="C:plasma membrane"/>
    <property type="evidence" value="ECO:0007669"/>
    <property type="project" value="UniProtKB-SubCell"/>
</dbReference>
<feature type="transmembrane region" description="Helical" evidence="6">
    <location>
        <begin position="55"/>
        <end position="72"/>
    </location>
</feature>
<dbReference type="PANTHER" id="PTHR12677:SF59">
    <property type="entry name" value="GOLGI APPARATUS MEMBRANE PROTEIN TVP38-RELATED"/>
    <property type="match status" value="1"/>
</dbReference>
<sequence>MAWLNIDYYAYLEASGFFAPFLFIALHLFRPLLFLPIIMLCMVGGIWFGIVAGTIYSMVGIMLSSIVFYILMKYNPRGREYVFSLKGKLIGEKRKLSTSQITILRLVPFIHFYALSLCLLEIHADFKTYLRASFISIFPFSIVYTSIGTSLIHINNSRIFIAVGLFFLLFFMLRRKETVINWTTFFSQAYYKKNA</sequence>
<gene>
    <name evidence="8" type="ORF">DFR57_10955</name>
</gene>
<name>A0A368XFC4_9BACI</name>
<comment type="caution">
    <text evidence="8">The sequence shown here is derived from an EMBL/GenBank/DDBJ whole genome shotgun (WGS) entry which is preliminary data.</text>
</comment>
<keyword evidence="2 6" id="KW-1003">Cell membrane</keyword>
<dbReference type="InterPro" id="IPR015414">
    <property type="entry name" value="TMEM64"/>
</dbReference>
<evidence type="ECO:0000256" key="5">
    <source>
        <dbReference type="ARBA" id="ARBA00023136"/>
    </source>
</evidence>
<comment type="caution">
    <text evidence="6">Lacks conserved residue(s) required for the propagation of feature annotation.</text>
</comment>
<accession>A0A368XFC4</accession>
<evidence type="ECO:0000256" key="4">
    <source>
        <dbReference type="ARBA" id="ARBA00022989"/>
    </source>
</evidence>
<evidence type="ECO:0000256" key="3">
    <source>
        <dbReference type="ARBA" id="ARBA00022692"/>
    </source>
</evidence>
<protein>
    <recommendedName>
        <fullName evidence="6">TVP38/TMEM64 family membrane protein</fullName>
    </recommendedName>
</protein>
<dbReference type="Pfam" id="PF09335">
    <property type="entry name" value="VTT_dom"/>
    <property type="match status" value="1"/>
</dbReference>
<evidence type="ECO:0000313" key="8">
    <source>
        <dbReference type="EMBL" id="RCW66339.1"/>
    </source>
</evidence>
<reference evidence="8 9" key="1">
    <citation type="submission" date="2018-07" db="EMBL/GenBank/DDBJ databases">
        <title>Genomic Encyclopedia of Type Strains, Phase IV (KMG-IV): sequencing the most valuable type-strain genomes for metagenomic binning, comparative biology and taxonomic classification.</title>
        <authorList>
            <person name="Goeker M."/>
        </authorList>
    </citation>
    <scope>NUCLEOTIDE SEQUENCE [LARGE SCALE GENOMIC DNA]</scope>
    <source>
        <strain evidence="8 9">DSM 27696</strain>
    </source>
</reference>
<feature type="domain" description="VTT" evidence="7">
    <location>
        <begin position="36"/>
        <end position="149"/>
    </location>
</feature>
<dbReference type="AlphaFoldDB" id="A0A368XFC4"/>
<feature type="transmembrane region" description="Helical" evidence="6">
    <location>
        <begin position="103"/>
        <end position="122"/>
    </location>
</feature>
<keyword evidence="3 6" id="KW-0812">Transmembrane</keyword>
<dbReference type="InterPro" id="IPR032816">
    <property type="entry name" value="VTT_dom"/>
</dbReference>
<dbReference type="PANTHER" id="PTHR12677">
    <property type="entry name" value="GOLGI APPARATUS MEMBRANE PROTEIN TVP38-RELATED"/>
    <property type="match status" value="1"/>
</dbReference>
<comment type="similarity">
    <text evidence="6">Belongs to the TVP38/TMEM64 family.</text>
</comment>
<keyword evidence="5 6" id="KW-0472">Membrane</keyword>
<feature type="transmembrane region" description="Helical" evidence="6">
    <location>
        <begin position="128"/>
        <end position="147"/>
    </location>
</feature>